<evidence type="ECO:0000313" key="9">
    <source>
        <dbReference type="Proteomes" id="UP001209854"/>
    </source>
</evidence>
<dbReference type="Gene3D" id="1.20.1250.20">
    <property type="entry name" value="MFS general substrate transporter like domains"/>
    <property type="match status" value="2"/>
</dbReference>
<evidence type="ECO:0000313" key="8">
    <source>
        <dbReference type="EMBL" id="MCW7554362.1"/>
    </source>
</evidence>
<feature type="transmembrane region" description="Helical" evidence="6">
    <location>
        <begin position="23"/>
        <end position="46"/>
    </location>
</feature>
<evidence type="ECO:0000259" key="7">
    <source>
        <dbReference type="PROSITE" id="PS50850"/>
    </source>
</evidence>
<keyword evidence="2" id="KW-0813">Transport</keyword>
<reference evidence="8 9" key="1">
    <citation type="submission" date="2022-10" db="EMBL/GenBank/DDBJ databases">
        <title>High-quality genome sequences of two octocoral-associated bacteria, Endozoicomonas euniceicola EF212 and Endozoicomonas gorgoniicola PS125.</title>
        <authorList>
            <person name="Chiou Y.-J."/>
            <person name="Chen Y.-H."/>
        </authorList>
    </citation>
    <scope>NUCLEOTIDE SEQUENCE [LARGE SCALE GENOMIC DNA]</scope>
    <source>
        <strain evidence="8 9">PS125</strain>
    </source>
</reference>
<dbReference type="SUPFAM" id="SSF103473">
    <property type="entry name" value="MFS general substrate transporter"/>
    <property type="match status" value="1"/>
</dbReference>
<name>A0ABT3MYC3_9GAMM</name>
<feature type="transmembrane region" description="Helical" evidence="6">
    <location>
        <begin position="95"/>
        <end position="113"/>
    </location>
</feature>
<dbReference type="Pfam" id="PF13000">
    <property type="entry name" value="Acatn"/>
    <property type="match status" value="1"/>
</dbReference>
<dbReference type="PROSITE" id="PS50850">
    <property type="entry name" value="MFS"/>
    <property type="match status" value="1"/>
</dbReference>
<dbReference type="InterPro" id="IPR020846">
    <property type="entry name" value="MFS_dom"/>
</dbReference>
<feature type="transmembrane region" description="Helical" evidence="6">
    <location>
        <begin position="244"/>
        <end position="265"/>
    </location>
</feature>
<organism evidence="8 9">
    <name type="scientific">Endozoicomonas gorgoniicola</name>
    <dbReference type="NCBI Taxonomy" id="1234144"/>
    <lineage>
        <taxon>Bacteria</taxon>
        <taxon>Pseudomonadati</taxon>
        <taxon>Pseudomonadota</taxon>
        <taxon>Gammaproteobacteria</taxon>
        <taxon>Oceanospirillales</taxon>
        <taxon>Endozoicomonadaceae</taxon>
        <taxon>Endozoicomonas</taxon>
    </lineage>
</organism>
<dbReference type="EMBL" id="JAPFCC010000001">
    <property type="protein sequence ID" value="MCW7554362.1"/>
    <property type="molecule type" value="Genomic_DNA"/>
</dbReference>
<evidence type="ECO:0000256" key="1">
    <source>
        <dbReference type="ARBA" id="ARBA00004141"/>
    </source>
</evidence>
<evidence type="ECO:0000256" key="4">
    <source>
        <dbReference type="ARBA" id="ARBA00022989"/>
    </source>
</evidence>
<dbReference type="NCBIfam" id="TIGR00901">
    <property type="entry name" value="2A0125"/>
    <property type="match status" value="1"/>
</dbReference>
<feature type="transmembrane region" description="Helical" evidence="6">
    <location>
        <begin position="312"/>
        <end position="330"/>
    </location>
</feature>
<feature type="transmembrane region" description="Helical" evidence="6">
    <location>
        <begin position="197"/>
        <end position="216"/>
    </location>
</feature>
<dbReference type="InterPro" id="IPR024371">
    <property type="entry name" value="AcetylCoA_trans_1-like"/>
</dbReference>
<keyword evidence="5 6" id="KW-0472">Membrane</keyword>
<protein>
    <submittedName>
        <fullName evidence="8">AmpG family muropeptide MFS transporter</fullName>
    </submittedName>
</protein>
<dbReference type="PANTHER" id="PTHR12778:SF10">
    <property type="entry name" value="MAJOR FACILITATOR SUPERFAMILY DOMAIN-CONTAINING PROTEIN 3"/>
    <property type="match status" value="1"/>
</dbReference>
<dbReference type="Proteomes" id="UP001209854">
    <property type="component" value="Unassembled WGS sequence"/>
</dbReference>
<evidence type="ECO:0000256" key="2">
    <source>
        <dbReference type="ARBA" id="ARBA00022448"/>
    </source>
</evidence>
<feature type="transmembrane region" description="Helical" evidence="6">
    <location>
        <begin position="364"/>
        <end position="388"/>
    </location>
</feature>
<evidence type="ECO:0000256" key="6">
    <source>
        <dbReference type="SAM" id="Phobius"/>
    </source>
</evidence>
<keyword evidence="4 6" id="KW-1133">Transmembrane helix</keyword>
<feature type="transmembrane region" description="Helical" evidence="6">
    <location>
        <begin position="272"/>
        <end position="292"/>
    </location>
</feature>
<feature type="transmembrane region" description="Helical" evidence="6">
    <location>
        <begin position="427"/>
        <end position="449"/>
    </location>
</feature>
<accession>A0ABT3MYC3</accession>
<feature type="transmembrane region" description="Helical" evidence="6">
    <location>
        <begin position="58"/>
        <end position="75"/>
    </location>
</feature>
<feature type="transmembrane region" description="Helical" evidence="6">
    <location>
        <begin position="337"/>
        <end position="358"/>
    </location>
</feature>
<evidence type="ECO:0000256" key="3">
    <source>
        <dbReference type="ARBA" id="ARBA00022692"/>
    </source>
</evidence>
<dbReference type="PANTHER" id="PTHR12778">
    <property type="entry name" value="SOLUTE CARRIER FAMILY 33 ACETYL-COA TRANSPORTER -RELATED"/>
    <property type="match status" value="1"/>
</dbReference>
<keyword evidence="9" id="KW-1185">Reference proteome</keyword>
<sequence length="461" mass="50240">MTNLKTLSANWRQTLSVYLHRRAITLFFLGFSAGLPILLVFSSLSFWMREADVSRSTIGFFSWVGLAYGFKWVWSPLVDRLPLPILSTLLGRRRAWLLLSQIVIACSLVGMAITDPALDLWTMALFAVMVAFGSATQDIVIDAYRIESADKDLQAALAATYMVGYRLAMILATAGVLSIAATFTVTEGTYDQYPWRMAYLIMACCMGVGIITTLVINEPAEPPRQELELRAKQWMADNAHLPGFIVRTAGWLYGAIICPFLDFLIRYRWHALLVLGLISTYRICDVVMGIMANSFYVDLGYTKQEVAAISKVYGVIMTLVGAAIGGGLMVRFGVMKILFAGGLLAAITNLLFAFLAGIGHDITWLTAVISLDNLAGGIATAAFIAYLSSLTNVSYSATQYALFSSVMALLPKFLAGFSGVLVDSIGYASFFTATALMGVPSLVLIMLAWKLKVASADARKP</sequence>
<keyword evidence="3 6" id="KW-0812">Transmembrane</keyword>
<gene>
    <name evidence="8" type="ORF">NX722_17390</name>
</gene>
<feature type="transmembrane region" description="Helical" evidence="6">
    <location>
        <begin position="400"/>
        <end position="421"/>
    </location>
</feature>
<dbReference type="InterPro" id="IPR004752">
    <property type="entry name" value="AmpG_permease/AT-1"/>
</dbReference>
<dbReference type="RefSeq" id="WP_262564107.1">
    <property type="nucleotide sequence ID" value="NZ_JAPFCC010000001.1"/>
</dbReference>
<evidence type="ECO:0000256" key="5">
    <source>
        <dbReference type="ARBA" id="ARBA00023136"/>
    </source>
</evidence>
<comment type="subcellular location">
    <subcellularLocation>
        <location evidence="1">Membrane</location>
        <topology evidence="1">Multi-pass membrane protein</topology>
    </subcellularLocation>
</comment>
<feature type="domain" description="Major facilitator superfamily (MFS) profile" evidence="7">
    <location>
        <begin position="22"/>
        <end position="452"/>
    </location>
</feature>
<dbReference type="InterPro" id="IPR036259">
    <property type="entry name" value="MFS_trans_sf"/>
</dbReference>
<comment type="caution">
    <text evidence="8">The sequence shown here is derived from an EMBL/GenBank/DDBJ whole genome shotgun (WGS) entry which is preliminary data.</text>
</comment>
<proteinExistence type="predicted"/>
<feature type="transmembrane region" description="Helical" evidence="6">
    <location>
        <begin position="164"/>
        <end position="185"/>
    </location>
</feature>